<feature type="active site" description="Proton acceptor" evidence="3">
    <location>
        <position position="188"/>
    </location>
</feature>
<dbReference type="GO" id="GO:0030170">
    <property type="term" value="F:pyridoxal phosphate binding"/>
    <property type="evidence" value="ECO:0007669"/>
    <property type="project" value="TreeGrafter"/>
</dbReference>
<sequence>MSGQIPFVDLYPQYEELRSEIDAALATALRTSSFIGGTPVSEFESALAQSVGVRHACGVSSATAALWMTLKALGVGPGDEVITTPLTAFPTVEAVLLNGARVVFADIEPDTFQISPAAIEARITSRTKAILPVHLYGIPVNLPRILEIAGKHGIPVVEDCAQAQGAEINGKRVGSMGVAGCFSFFPSKNLGAWGDGGAVASDNEDLVRFVRMFSNHGHLEKYTHEIVGANERLDALHAAILRVKLTKLDEWNARRRQIAAIYEQELADVPEVVLPRTYPNTVPVWHLYVIRAKDRDNLAKHLKGRNIGTGLHYPLPMHLQPAMGGRDREGECPIAETACKEILSLPMYPHLKAEQVVAVARAIREFYGRDS</sequence>
<evidence type="ECO:0000256" key="5">
    <source>
        <dbReference type="RuleBase" id="RU004508"/>
    </source>
</evidence>
<dbReference type="EMBL" id="CP030759">
    <property type="protein sequence ID" value="AXA35706.1"/>
    <property type="molecule type" value="Genomic_DNA"/>
</dbReference>
<dbReference type="Proteomes" id="UP000262583">
    <property type="component" value="Chromosome"/>
</dbReference>
<dbReference type="SUPFAM" id="SSF53383">
    <property type="entry name" value="PLP-dependent transferases"/>
    <property type="match status" value="1"/>
</dbReference>
<dbReference type="GO" id="GO:0008483">
    <property type="term" value="F:transaminase activity"/>
    <property type="evidence" value="ECO:0007669"/>
    <property type="project" value="UniProtKB-KW"/>
</dbReference>
<feature type="modified residue" description="N6-(pyridoxal phosphate)lysine" evidence="4">
    <location>
        <position position="188"/>
    </location>
</feature>
<gene>
    <name evidence="6" type="ORF">BRCON_0929</name>
</gene>
<dbReference type="PIRSF" id="PIRSF000390">
    <property type="entry name" value="PLP_StrS"/>
    <property type="match status" value="1"/>
</dbReference>
<evidence type="ECO:0000256" key="3">
    <source>
        <dbReference type="PIRSR" id="PIRSR000390-1"/>
    </source>
</evidence>
<dbReference type="AlphaFoldDB" id="A0A2Z4Y428"/>
<organism evidence="6 7">
    <name type="scientific">Sumerlaea chitinivorans</name>
    <dbReference type="NCBI Taxonomy" id="2250252"/>
    <lineage>
        <taxon>Bacteria</taxon>
        <taxon>Candidatus Sumerlaeota</taxon>
        <taxon>Candidatus Sumerlaeia</taxon>
        <taxon>Candidatus Sumerlaeales</taxon>
        <taxon>Candidatus Sumerlaeaceae</taxon>
        <taxon>Candidatus Sumerlaea</taxon>
    </lineage>
</organism>
<dbReference type="InterPro" id="IPR015424">
    <property type="entry name" value="PyrdxlP-dep_Trfase"/>
</dbReference>
<name>A0A2Z4Y428_SUMC1</name>
<accession>A0A2Z4Y428</accession>
<proteinExistence type="inferred from homology"/>
<dbReference type="CDD" id="cd00616">
    <property type="entry name" value="AHBA_syn"/>
    <property type="match status" value="1"/>
</dbReference>
<dbReference type="InterPro" id="IPR000653">
    <property type="entry name" value="DegT/StrS_aminotransferase"/>
</dbReference>
<dbReference type="Gene3D" id="3.90.1150.10">
    <property type="entry name" value="Aspartate Aminotransferase, domain 1"/>
    <property type="match status" value="1"/>
</dbReference>
<evidence type="ECO:0000313" key="7">
    <source>
        <dbReference type="Proteomes" id="UP000262583"/>
    </source>
</evidence>
<protein>
    <submittedName>
        <fullName evidence="6">UDP-4-amino-4-deoxy-L-arabinose--oxoglutarate aminotransferase</fullName>
    </submittedName>
</protein>
<keyword evidence="1 4" id="KW-0663">Pyridoxal phosphate</keyword>
<dbReference type="PANTHER" id="PTHR30244">
    <property type="entry name" value="TRANSAMINASE"/>
    <property type="match status" value="1"/>
</dbReference>
<evidence type="ECO:0000313" key="6">
    <source>
        <dbReference type="EMBL" id="AXA35706.1"/>
    </source>
</evidence>
<dbReference type="Pfam" id="PF01041">
    <property type="entry name" value="DegT_DnrJ_EryC1"/>
    <property type="match status" value="1"/>
</dbReference>
<reference evidence="6 7" key="1">
    <citation type="submission" date="2018-05" db="EMBL/GenBank/DDBJ databases">
        <title>A metagenomic window into the 2 km-deep terrestrial subsurface aquifer revealed taxonomically and functionally diverse microbial community comprising novel uncultured bacterial lineages.</title>
        <authorList>
            <person name="Kadnikov V.V."/>
            <person name="Mardanov A.V."/>
            <person name="Beletsky A.V."/>
            <person name="Banks D."/>
            <person name="Pimenov N.V."/>
            <person name="Frank Y.A."/>
            <person name="Karnachuk O.V."/>
            <person name="Ravin N.V."/>
        </authorList>
    </citation>
    <scope>NUCLEOTIDE SEQUENCE [LARGE SCALE GENOMIC DNA]</scope>
    <source>
        <strain evidence="6">BY</strain>
    </source>
</reference>
<evidence type="ECO:0000256" key="2">
    <source>
        <dbReference type="ARBA" id="ARBA00037999"/>
    </source>
</evidence>
<dbReference type="PANTHER" id="PTHR30244:SF36">
    <property type="entry name" value="3-OXO-GLUCOSE-6-PHOSPHATE:GLUTAMATE AMINOTRANSFERASE"/>
    <property type="match status" value="1"/>
</dbReference>
<dbReference type="GO" id="GO:0000271">
    <property type="term" value="P:polysaccharide biosynthetic process"/>
    <property type="evidence" value="ECO:0007669"/>
    <property type="project" value="TreeGrafter"/>
</dbReference>
<comment type="similarity">
    <text evidence="2 5">Belongs to the DegT/DnrJ/EryC1 family.</text>
</comment>
<dbReference type="Gene3D" id="3.40.640.10">
    <property type="entry name" value="Type I PLP-dependent aspartate aminotransferase-like (Major domain)"/>
    <property type="match status" value="1"/>
</dbReference>
<dbReference type="InterPro" id="IPR015422">
    <property type="entry name" value="PyrdxlP-dep_Trfase_small"/>
</dbReference>
<dbReference type="KEGG" id="schv:BRCON_0929"/>
<dbReference type="InterPro" id="IPR015421">
    <property type="entry name" value="PyrdxlP-dep_Trfase_major"/>
</dbReference>
<keyword evidence="6" id="KW-0808">Transferase</keyword>
<evidence type="ECO:0000256" key="1">
    <source>
        <dbReference type="ARBA" id="ARBA00022898"/>
    </source>
</evidence>
<evidence type="ECO:0000256" key="4">
    <source>
        <dbReference type="PIRSR" id="PIRSR000390-2"/>
    </source>
</evidence>
<keyword evidence="6" id="KW-0032">Aminotransferase</keyword>